<feature type="compositionally biased region" description="Basic residues" evidence="14">
    <location>
        <begin position="360"/>
        <end position="381"/>
    </location>
</feature>
<dbReference type="Gene3D" id="3.30.60.190">
    <property type="match status" value="1"/>
</dbReference>
<dbReference type="Proteomes" id="UP000777438">
    <property type="component" value="Unassembled WGS sequence"/>
</dbReference>
<evidence type="ECO:0000256" key="6">
    <source>
        <dbReference type="ARBA" id="ARBA00022833"/>
    </source>
</evidence>
<comment type="similarity">
    <text evidence="9">Belongs to the BCD1 family.</text>
</comment>
<feature type="compositionally biased region" description="Acidic residues" evidence="14">
    <location>
        <begin position="183"/>
        <end position="197"/>
    </location>
</feature>
<feature type="region of interest" description="Disordered" evidence="14">
    <location>
        <begin position="347"/>
        <end position="439"/>
    </location>
</feature>
<evidence type="ECO:0000256" key="5">
    <source>
        <dbReference type="ARBA" id="ARBA00022771"/>
    </source>
</evidence>
<evidence type="ECO:0000256" key="11">
    <source>
        <dbReference type="ARBA" id="ARBA00068630"/>
    </source>
</evidence>
<dbReference type="GO" id="GO:0070761">
    <property type="term" value="C:pre-snoRNP complex"/>
    <property type="evidence" value="ECO:0007669"/>
    <property type="project" value="TreeGrafter"/>
</dbReference>
<evidence type="ECO:0000313" key="17">
    <source>
        <dbReference type="Proteomes" id="UP000777438"/>
    </source>
</evidence>
<dbReference type="InterPro" id="IPR051639">
    <property type="entry name" value="BCD1"/>
</dbReference>
<evidence type="ECO:0000313" key="16">
    <source>
        <dbReference type="EMBL" id="KAH6891197.1"/>
    </source>
</evidence>
<evidence type="ECO:0000259" key="15">
    <source>
        <dbReference type="PROSITE" id="PS51083"/>
    </source>
</evidence>
<dbReference type="Pfam" id="PF25790">
    <property type="entry name" value="BCD1"/>
    <property type="match status" value="1"/>
</dbReference>
<dbReference type="EMBL" id="JAGPYM010000008">
    <property type="protein sequence ID" value="KAH6891197.1"/>
    <property type="molecule type" value="Genomic_DNA"/>
</dbReference>
<dbReference type="GO" id="GO:0048254">
    <property type="term" value="P:snoRNA localization"/>
    <property type="evidence" value="ECO:0007669"/>
    <property type="project" value="TreeGrafter"/>
</dbReference>
<dbReference type="AlphaFoldDB" id="A0A9P8W6U6"/>
<evidence type="ECO:0000256" key="3">
    <source>
        <dbReference type="ARBA" id="ARBA00022553"/>
    </source>
</evidence>
<keyword evidence="7" id="KW-0832">Ubl conjugation</keyword>
<sequence>MADPLLTSLCAICHISPPKYKCPRCTIRTCSLACIKKHKAWSECTGERDATAYVPPAKLRTPAGIDHDYNFLHGIELAVERNEKLLVGERALVHEEELRPMTVQEVKYKPGRDGRKRKVLVTRVLREAKGRTFERFLSKRLMKLNISIVCAPMGMARQKENHTTLNRRTGRINWQVEWMAFEPVDEGEERSSDDEDNEGPRKKRTLSKVMDDVPLYEAYHALLEENEKAKTQQPKKPTRGWSAGHAQEGWSATWSEGLCTLQDPHTGTWGICSGADTVIWPSQKEEAQKRSFQYFLAGPRTRSDLPTTVTQLRPEECFRDILTNTRILEFPTIYVLRENETLPSGFVLGAKDTAPPPPNNKRKNPPGKKTPGKSIKRRKNGGKYVEEGEVNSDDSDGEGESGAKSVALEAGDVIEEHSLGEDEDDDEDDDTSSSGSDSD</sequence>
<keyword evidence="4" id="KW-0479">Metal-binding</keyword>
<evidence type="ECO:0000256" key="7">
    <source>
        <dbReference type="ARBA" id="ARBA00022843"/>
    </source>
</evidence>
<keyword evidence="2" id="KW-0690">Ribosome biogenesis</keyword>
<dbReference type="InterPro" id="IPR007529">
    <property type="entry name" value="Znf_HIT"/>
</dbReference>
<evidence type="ECO:0000256" key="14">
    <source>
        <dbReference type="SAM" id="MobiDB-lite"/>
    </source>
</evidence>
<evidence type="ECO:0000256" key="10">
    <source>
        <dbReference type="ARBA" id="ARBA00061949"/>
    </source>
</evidence>
<feature type="compositionally biased region" description="Acidic residues" evidence="14">
    <location>
        <begin position="421"/>
        <end position="431"/>
    </location>
</feature>
<dbReference type="OrthoDB" id="272357at2759"/>
<feature type="compositionally biased region" description="Acidic residues" evidence="14">
    <location>
        <begin position="387"/>
        <end position="399"/>
    </location>
</feature>
<evidence type="ECO:0000256" key="2">
    <source>
        <dbReference type="ARBA" id="ARBA00022517"/>
    </source>
</evidence>
<proteinExistence type="inferred from homology"/>
<evidence type="ECO:0000256" key="13">
    <source>
        <dbReference type="PROSITE-ProRule" id="PRU00453"/>
    </source>
</evidence>
<evidence type="ECO:0000256" key="12">
    <source>
        <dbReference type="ARBA" id="ARBA00077531"/>
    </source>
</evidence>
<dbReference type="GO" id="GO:0005634">
    <property type="term" value="C:nucleus"/>
    <property type="evidence" value="ECO:0007669"/>
    <property type="project" value="TreeGrafter"/>
</dbReference>
<comment type="subunit">
    <text evidence="10">Interacts with FBL, SNU13, NOP58, NUFIP1, RUVBL1, RUVBL2 and TAF9. Interacts (via HIT-type zinc finger) with the RUVBL1/RUVBL2 complex in the presence of ADP.</text>
</comment>
<dbReference type="PANTHER" id="PTHR13483">
    <property type="entry name" value="BOX C_D SNORNA PROTEIN 1-RELATED"/>
    <property type="match status" value="1"/>
</dbReference>
<evidence type="ECO:0000256" key="9">
    <source>
        <dbReference type="ARBA" id="ARBA00049654"/>
    </source>
</evidence>
<dbReference type="Pfam" id="PF04438">
    <property type="entry name" value="zf-HIT"/>
    <property type="match status" value="1"/>
</dbReference>
<gene>
    <name evidence="16" type="ORF">B0T10DRAFT_484649</name>
</gene>
<dbReference type="InterPro" id="IPR057721">
    <property type="entry name" value="BCD1_alpha/beta"/>
</dbReference>
<dbReference type="PANTHER" id="PTHR13483:SF11">
    <property type="entry name" value="ZINC FINGER HIT DOMAIN-CONTAINING PROTEIN 3"/>
    <property type="match status" value="1"/>
</dbReference>
<organism evidence="16 17">
    <name type="scientific">Thelonectria olida</name>
    <dbReference type="NCBI Taxonomy" id="1576542"/>
    <lineage>
        <taxon>Eukaryota</taxon>
        <taxon>Fungi</taxon>
        <taxon>Dikarya</taxon>
        <taxon>Ascomycota</taxon>
        <taxon>Pezizomycotina</taxon>
        <taxon>Sordariomycetes</taxon>
        <taxon>Hypocreomycetidae</taxon>
        <taxon>Hypocreales</taxon>
        <taxon>Nectriaceae</taxon>
        <taxon>Thelonectria</taxon>
    </lineage>
</organism>
<dbReference type="FunFam" id="3.30.60.190:FF:000001">
    <property type="entry name" value="box C/D snoRNA protein 1"/>
    <property type="match status" value="1"/>
</dbReference>
<dbReference type="GO" id="GO:0000492">
    <property type="term" value="P:box C/D snoRNP assembly"/>
    <property type="evidence" value="ECO:0007669"/>
    <property type="project" value="TreeGrafter"/>
</dbReference>
<feature type="domain" description="HIT-type" evidence="15">
    <location>
        <begin position="10"/>
        <end position="44"/>
    </location>
</feature>
<keyword evidence="1" id="KW-1017">Isopeptide bond</keyword>
<name>A0A9P8W6U6_9HYPO</name>
<dbReference type="CDD" id="cd23023">
    <property type="entry name" value="zf-HIT_BCD1"/>
    <property type="match status" value="1"/>
</dbReference>
<evidence type="ECO:0000256" key="4">
    <source>
        <dbReference type="ARBA" id="ARBA00022723"/>
    </source>
</evidence>
<keyword evidence="5 13" id="KW-0863">Zinc-finger</keyword>
<dbReference type="SUPFAM" id="SSF144232">
    <property type="entry name" value="HIT/MYND zinc finger-like"/>
    <property type="match status" value="1"/>
</dbReference>
<comment type="caution">
    <text evidence="16">The sequence shown here is derived from an EMBL/GenBank/DDBJ whole genome shotgun (WGS) entry which is preliminary data.</text>
</comment>
<evidence type="ECO:0000256" key="8">
    <source>
        <dbReference type="ARBA" id="ARBA00049598"/>
    </source>
</evidence>
<keyword evidence="3" id="KW-0597">Phosphoprotein</keyword>
<dbReference type="PROSITE" id="PS51083">
    <property type="entry name" value="ZF_HIT"/>
    <property type="match status" value="1"/>
</dbReference>
<evidence type="ECO:0000256" key="1">
    <source>
        <dbReference type="ARBA" id="ARBA00022499"/>
    </source>
</evidence>
<keyword evidence="17" id="KW-1185">Reference proteome</keyword>
<protein>
    <recommendedName>
        <fullName evidence="11">Box C/D snoRNA protein 1</fullName>
    </recommendedName>
    <alternativeName>
        <fullName evidence="12">Zinc finger HIT domain-containing protein 6</fullName>
    </alternativeName>
</protein>
<dbReference type="GO" id="GO:0008270">
    <property type="term" value="F:zinc ion binding"/>
    <property type="evidence" value="ECO:0007669"/>
    <property type="project" value="UniProtKB-UniRule"/>
</dbReference>
<dbReference type="GO" id="GO:0000463">
    <property type="term" value="P:maturation of LSU-rRNA from tricistronic rRNA transcript (SSU-rRNA, 5.8S rRNA, LSU-rRNA)"/>
    <property type="evidence" value="ECO:0007669"/>
    <property type="project" value="TreeGrafter"/>
</dbReference>
<reference evidence="16 17" key="1">
    <citation type="journal article" date="2021" name="Nat. Commun.">
        <title>Genetic determinants of endophytism in the Arabidopsis root mycobiome.</title>
        <authorList>
            <person name="Mesny F."/>
            <person name="Miyauchi S."/>
            <person name="Thiergart T."/>
            <person name="Pickel B."/>
            <person name="Atanasova L."/>
            <person name="Karlsson M."/>
            <person name="Huettel B."/>
            <person name="Barry K.W."/>
            <person name="Haridas S."/>
            <person name="Chen C."/>
            <person name="Bauer D."/>
            <person name="Andreopoulos W."/>
            <person name="Pangilinan J."/>
            <person name="LaButti K."/>
            <person name="Riley R."/>
            <person name="Lipzen A."/>
            <person name="Clum A."/>
            <person name="Drula E."/>
            <person name="Henrissat B."/>
            <person name="Kohler A."/>
            <person name="Grigoriev I.V."/>
            <person name="Martin F.M."/>
            <person name="Hacquard S."/>
        </authorList>
    </citation>
    <scope>NUCLEOTIDE SEQUENCE [LARGE SCALE GENOMIC DNA]</scope>
    <source>
        <strain evidence="16 17">MPI-CAGE-CH-0241</strain>
    </source>
</reference>
<accession>A0A9P8W6U6</accession>
<feature type="region of interest" description="Disordered" evidence="14">
    <location>
        <begin position="183"/>
        <end position="206"/>
    </location>
</feature>
<comment type="function">
    <text evidence="8">Required for box C/D snoRNAs accumulation involved in snoRNA processing, snoRNA transport to the nucleolus and ribosome biogenesis.</text>
</comment>
<keyword evidence="6" id="KW-0862">Zinc</keyword>